<dbReference type="KEGG" id="plyc:GXP70_16840"/>
<keyword evidence="4 10" id="KW-0812">Transmembrane</keyword>
<dbReference type="InterPro" id="IPR003593">
    <property type="entry name" value="AAA+_ATPase"/>
</dbReference>
<evidence type="ECO:0000256" key="8">
    <source>
        <dbReference type="ARBA" id="ARBA00022989"/>
    </source>
</evidence>
<evidence type="ECO:0000256" key="7">
    <source>
        <dbReference type="ARBA" id="ARBA00022840"/>
    </source>
</evidence>
<evidence type="ECO:0000256" key="10">
    <source>
        <dbReference type="SAM" id="Phobius"/>
    </source>
</evidence>
<dbReference type="InterPro" id="IPR027417">
    <property type="entry name" value="P-loop_NTPase"/>
</dbReference>
<keyword evidence="14" id="KW-1185">Reference proteome</keyword>
<dbReference type="PROSITE" id="PS50929">
    <property type="entry name" value="ABC_TM1F"/>
    <property type="match status" value="1"/>
</dbReference>
<dbReference type="InterPro" id="IPR003439">
    <property type="entry name" value="ABC_transporter-like_ATP-bd"/>
</dbReference>
<gene>
    <name evidence="13" type="ORF">GXP70_16840</name>
</gene>
<dbReference type="PANTHER" id="PTHR43394">
    <property type="entry name" value="ATP-DEPENDENT PERMEASE MDL1, MITOCHONDRIAL"/>
    <property type="match status" value="1"/>
</dbReference>
<dbReference type="InterPro" id="IPR036640">
    <property type="entry name" value="ABC1_TM_sf"/>
</dbReference>
<dbReference type="CDD" id="cd07346">
    <property type="entry name" value="ABC_6TM_exporters"/>
    <property type="match status" value="1"/>
</dbReference>
<evidence type="ECO:0000256" key="2">
    <source>
        <dbReference type="ARBA" id="ARBA00022448"/>
    </source>
</evidence>
<dbReference type="SUPFAM" id="SSF90123">
    <property type="entry name" value="ABC transporter transmembrane region"/>
    <property type="match status" value="1"/>
</dbReference>
<dbReference type="SUPFAM" id="SSF52540">
    <property type="entry name" value="P-loop containing nucleoside triphosphate hydrolases"/>
    <property type="match status" value="1"/>
</dbReference>
<dbReference type="InterPro" id="IPR017871">
    <property type="entry name" value="ABC_transporter-like_CS"/>
</dbReference>
<feature type="domain" description="ABC transmembrane type-1" evidence="12">
    <location>
        <begin position="38"/>
        <end position="291"/>
    </location>
</feature>
<dbReference type="AlphaFoldDB" id="A0A6C0G2B8"/>
<evidence type="ECO:0000256" key="6">
    <source>
        <dbReference type="ARBA" id="ARBA00022807"/>
    </source>
</evidence>
<evidence type="ECO:0000313" key="13">
    <source>
        <dbReference type="EMBL" id="QHT61464.1"/>
    </source>
</evidence>
<keyword evidence="6" id="KW-0788">Thiol protease</keyword>
<evidence type="ECO:0000256" key="5">
    <source>
        <dbReference type="ARBA" id="ARBA00022741"/>
    </source>
</evidence>
<accession>A0A6C0G2B8</accession>
<sequence length="587" mass="64978">MQGSMPSYPDNRKVVIRYARKHLLPHAWNFFFILLKNVVGALLYMVPPFLSKYVLETVLPERHWPLLIVIAICMVAAPITGSMMIVWENIAGRFMLRLGGTGRAELYNGLQHRPMEWLLRSRVGDLLTRLLDDTQFITSMANGHLGFTLFHIVTIVAGAFILLALQPPLGAIVLLFWAVQAVLLSRLGRQVKRKAADAARRHSDVAETVRELISGAAFIKAAGREADALKDIRACLHEEWNHTRSGMTAENRVHVLHAALNAFALVTMYVAGGWFVLRGAITVGTLVAFIAVYNWLRPFGASMIERSIESMKLPQAVDRLAGIAFPSPPAKNGLVPPGPLTLETDEVTFHYEERSVIDRISFNVRPGMTLAIVGYRGAGKSTLADLLLGLKPPASGHVRINGIALDEIDPAWLRSSVVCITQDVMLRSGTILDNIAYGFEAATPDAIMEAAAMADLDEWIARLPDGLHTQVGEQALQLSGGERQRISIARALLRKPAILVMDEATSALDHRTESRIMKRIRDHSNGMSIVFITHCLRLAQLSDDIIVLDDGRLKERGTHAELSARPGIYQSLWREYEQRNQASLPLS</sequence>
<feature type="transmembrane region" description="Helical" evidence="10">
    <location>
        <begin position="253"/>
        <end position="271"/>
    </location>
</feature>
<dbReference type="FunFam" id="3.40.50.300:FF:000299">
    <property type="entry name" value="ABC transporter ATP-binding protein/permease"/>
    <property type="match status" value="1"/>
</dbReference>
<feature type="domain" description="ABC transporter" evidence="11">
    <location>
        <begin position="342"/>
        <end position="575"/>
    </location>
</feature>
<evidence type="ECO:0000313" key="14">
    <source>
        <dbReference type="Proteomes" id="UP000476064"/>
    </source>
</evidence>
<evidence type="ECO:0000256" key="9">
    <source>
        <dbReference type="ARBA" id="ARBA00023136"/>
    </source>
</evidence>
<keyword evidence="7 13" id="KW-0067">ATP-binding</keyword>
<evidence type="ECO:0000259" key="12">
    <source>
        <dbReference type="PROSITE" id="PS50929"/>
    </source>
</evidence>
<dbReference type="PROSITE" id="PS00211">
    <property type="entry name" value="ABC_TRANSPORTER_1"/>
    <property type="match status" value="1"/>
</dbReference>
<dbReference type="GO" id="GO:0016887">
    <property type="term" value="F:ATP hydrolysis activity"/>
    <property type="evidence" value="ECO:0007669"/>
    <property type="project" value="InterPro"/>
</dbReference>
<evidence type="ECO:0000256" key="1">
    <source>
        <dbReference type="ARBA" id="ARBA00004651"/>
    </source>
</evidence>
<comment type="subcellular location">
    <subcellularLocation>
        <location evidence="1">Cell membrane</location>
        <topology evidence="1">Multi-pass membrane protein</topology>
    </subcellularLocation>
</comment>
<dbReference type="PROSITE" id="PS50893">
    <property type="entry name" value="ABC_TRANSPORTER_2"/>
    <property type="match status" value="1"/>
</dbReference>
<evidence type="ECO:0000259" key="11">
    <source>
        <dbReference type="PROSITE" id="PS50893"/>
    </source>
</evidence>
<keyword evidence="6" id="KW-0645">Protease</keyword>
<feature type="transmembrane region" description="Helical" evidence="10">
    <location>
        <begin position="27"/>
        <end position="46"/>
    </location>
</feature>
<proteinExistence type="predicted"/>
<dbReference type="PANTHER" id="PTHR43394:SF1">
    <property type="entry name" value="ATP-BINDING CASSETTE SUB-FAMILY B MEMBER 10, MITOCHONDRIAL"/>
    <property type="match status" value="1"/>
</dbReference>
<organism evidence="13 14">
    <name type="scientific">Paenibacillus lycopersici</name>
    <dbReference type="NCBI Taxonomy" id="2704462"/>
    <lineage>
        <taxon>Bacteria</taxon>
        <taxon>Bacillati</taxon>
        <taxon>Bacillota</taxon>
        <taxon>Bacilli</taxon>
        <taxon>Bacillales</taxon>
        <taxon>Paenibacillaceae</taxon>
        <taxon>Paenibacillus</taxon>
    </lineage>
</organism>
<dbReference type="Gene3D" id="1.20.1560.10">
    <property type="entry name" value="ABC transporter type 1, transmembrane domain"/>
    <property type="match status" value="1"/>
</dbReference>
<dbReference type="GO" id="GO:0005886">
    <property type="term" value="C:plasma membrane"/>
    <property type="evidence" value="ECO:0007669"/>
    <property type="project" value="UniProtKB-SubCell"/>
</dbReference>
<dbReference type="SMART" id="SM00382">
    <property type="entry name" value="AAA"/>
    <property type="match status" value="1"/>
</dbReference>
<dbReference type="GO" id="GO:0015421">
    <property type="term" value="F:ABC-type oligopeptide transporter activity"/>
    <property type="evidence" value="ECO:0007669"/>
    <property type="project" value="TreeGrafter"/>
</dbReference>
<evidence type="ECO:0000256" key="4">
    <source>
        <dbReference type="ARBA" id="ARBA00022692"/>
    </source>
</evidence>
<dbReference type="RefSeq" id="WP_162357903.1">
    <property type="nucleotide sequence ID" value="NZ_CP048209.1"/>
</dbReference>
<feature type="transmembrane region" description="Helical" evidence="10">
    <location>
        <begin position="277"/>
        <end position="296"/>
    </location>
</feature>
<protein>
    <submittedName>
        <fullName evidence="13">ABC transporter ATP-binding protein</fullName>
    </submittedName>
</protein>
<dbReference type="Gene3D" id="3.40.50.300">
    <property type="entry name" value="P-loop containing nucleotide triphosphate hydrolases"/>
    <property type="match status" value="1"/>
</dbReference>
<keyword evidence="8 10" id="KW-1133">Transmembrane helix</keyword>
<keyword evidence="3" id="KW-1003">Cell membrane</keyword>
<keyword evidence="6" id="KW-0378">Hydrolase</keyword>
<dbReference type="InterPro" id="IPR039421">
    <property type="entry name" value="Type_1_exporter"/>
</dbReference>
<feature type="transmembrane region" description="Helical" evidence="10">
    <location>
        <begin position="66"/>
        <end position="87"/>
    </location>
</feature>
<evidence type="ECO:0000256" key="3">
    <source>
        <dbReference type="ARBA" id="ARBA00022475"/>
    </source>
</evidence>
<dbReference type="GO" id="GO:0008234">
    <property type="term" value="F:cysteine-type peptidase activity"/>
    <property type="evidence" value="ECO:0007669"/>
    <property type="project" value="UniProtKB-KW"/>
</dbReference>
<dbReference type="InterPro" id="IPR011527">
    <property type="entry name" value="ABC1_TM_dom"/>
</dbReference>
<dbReference type="Pfam" id="PF00664">
    <property type="entry name" value="ABC_membrane"/>
    <property type="match status" value="1"/>
</dbReference>
<dbReference type="Pfam" id="PF00005">
    <property type="entry name" value="ABC_tran"/>
    <property type="match status" value="1"/>
</dbReference>
<dbReference type="EMBL" id="CP048209">
    <property type="protein sequence ID" value="QHT61464.1"/>
    <property type="molecule type" value="Genomic_DNA"/>
</dbReference>
<feature type="transmembrane region" description="Helical" evidence="10">
    <location>
        <begin position="169"/>
        <end position="187"/>
    </location>
</feature>
<name>A0A6C0G2B8_9BACL</name>
<dbReference type="Proteomes" id="UP000476064">
    <property type="component" value="Chromosome"/>
</dbReference>
<keyword evidence="2" id="KW-0813">Transport</keyword>
<reference evidence="13 14" key="1">
    <citation type="submission" date="2020-01" db="EMBL/GenBank/DDBJ databases">
        <title>Paenibacillus sp. nov., isolated from tomato rhizosphere.</title>
        <authorList>
            <person name="Weon H.-Y."/>
            <person name="Lee S.A."/>
        </authorList>
    </citation>
    <scope>NUCLEOTIDE SEQUENCE [LARGE SCALE GENOMIC DNA]</scope>
    <source>
        <strain evidence="13 14">12200R-189</strain>
    </source>
</reference>
<keyword evidence="5" id="KW-0547">Nucleotide-binding</keyword>
<keyword evidence="9 10" id="KW-0472">Membrane</keyword>
<dbReference type="GO" id="GO:0005524">
    <property type="term" value="F:ATP binding"/>
    <property type="evidence" value="ECO:0007669"/>
    <property type="project" value="UniProtKB-KW"/>
</dbReference>
<feature type="transmembrane region" description="Helical" evidence="10">
    <location>
        <begin position="145"/>
        <end position="163"/>
    </location>
</feature>